<dbReference type="Pfam" id="PF09376">
    <property type="entry name" value="NurA"/>
    <property type="match status" value="1"/>
</dbReference>
<sequence>MAIKPSQLQTILYDKRQDFEGFARGQQTNLERYQSAWQALCETEAADLDPWLNSRHGNIGARPLENLESNSHGICPSGLQWDNREHSLQWVNEHLTGITTFAVDGSQIFPSKDLSPPIALVQIGWFENPHTSAADYIKDIQLDVMTPKDLELGDTSKPLDRLVNKHRFKMEVGRLVKYIETVQAPESCLVFFDGALVATFADAYEDEDRKEYVDALVTLLEASETHRVPLVGYVDTSSAHDLTTLLEHHSASVSMIPKVTDAQMLNRYMQWGDCTAIFQCDRQGILTEYKQHKERVIFTYLKTNQGYPARIEMPRWMHEAGITDRVLNWVRAETIVGGGYPYAIETADQTAVLQTSDRQIFFRILQDWASHEELQLRWSRKMMSKLRRR</sequence>
<gene>
    <name evidence="2" type="ORF">IXB28_12885</name>
</gene>
<dbReference type="InterPro" id="IPR018977">
    <property type="entry name" value="NurA_domain"/>
</dbReference>
<comment type="caution">
    <text evidence="2">The sequence shown here is derived from an EMBL/GenBank/DDBJ whole genome shotgun (WGS) entry which is preliminary data.</text>
</comment>
<proteinExistence type="predicted"/>
<accession>A0ABS5Y5I6</accession>
<reference evidence="2 3" key="1">
    <citation type="journal article" date="2021" name="Mar. Drugs">
        <title>Genome Reduction and Secondary Metabolism of the Marine Sponge-Associated Cyanobacterium Leptothoe.</title>
        <authorList>
            <person name="Konstantinou D."/>
            <person name="Popin R.V."/>
            <person name="Fewer D.P."/>
            <person name="Sivonen K."/>
            <person name="Gkelis S."/>
        </authorList>
    </citation>
    <scope>NUCLEOTIDE SEQUENCE [LARGE SCALE GENOMIC DNA]</scope>
    <source>
        <strain evidence="2 3">TAU-MAC 1615</strain>
    </source>
</reference>
<dbReference type="RefSeq" id="WP_215618992.1">
    <property type="nucleotide sequence ID" value="NZ_JADOER010000011.1"/>
</dbReference>
<evidence type="ECO:0000313" key="3">
    <source>
        <dbReference type="Proteomes" id="UP001196661"/>
    </source>
</evidence>
<evidence type="ECO:0000313" key="2">
    <source>
        <dbReference type="EMBL" id="MBT9313107.1"/>
    </source>
</evidence>
<protein>
    <submittedName>
        <fullName evidence="2">DNA double-strand break repair nuclease NurA</fullName>
    </submittedName>
</protein>
<organism evidence="2 3">
    <name type="scientific">Leptothoe kymatousa TAU-MAC 1615</name>
    <dbReference type="NCBI Taxonomy" id="2364775"/>
    <lineage>
        <taxon>Bacteria</taxon>
        <taxon>Bacillati</taxon>
        <taxon>Cyanobacteriota</taxon>
        <taxon>Cyanophyceae</taxon>
        <taxon>Nodosilineales</taxon>
        <taxon>Cymatolegaceae</taxon>
        <taxon>Leptothoe</taxon>
        <taxon>Leptothoe kymatousa</taxon>
    </lineage>
</organism>
<keyword evidence="3" id="KW-1185">Reference proteome</keyword>
<name>A0ABS5Y5I6_9CYAN</name>
<dbReference type="SMART" id="SM00933">
    <property type="entry name" value="NurA"/>
    <property type="match status" value="1"/>
</dbReference>
<dbReference type="EMBL" id="JADOER010000011">
    <property type="protein sequence ID" value="MBT9313107.1"/>
    <property type="molecule type" value="Genomic_DNA"/>
</dbReference>
<feature type="domain" description="NurA" evidence="1">
    <location>
        <begin position="98"/>
        <end position="353"/>
    </location>
</feature>
<dbReference type="Proteomes" id="UP001196661">
    <property type="component" value="Unassembled WGS sequence"/>
</dbReference>
<evidence type="ECO:0000259" key="1">
    <source>
        <dbReference type="SMART" id="SM00933"/>
    </source>
</evidence>